<feature type="region of interest" description="Disordered" evidence="1">
    <location>
        <begin position="108"/>
        <end position="155"/>
    </location>
</feature>
<comment type="caution">
    <text evidence="2">The sequence shown here is derived from an EMBL/GenBank/DDBJ whole genome shotgun (WGS) entry which is preliminary data.</text>
</comment>
<evidence type="ECO:0000313" key="2">
    <source>
        <dbReference type="EMBL" id="PZX19808.1"/>
    </source>
</evidence>
<dbReference type="Proteomes" id="UP000248916">
    <property type="component" value="Unassembled WGS sequence"/>
</dbReference>
<evidence type="ECO:0000256" key="1">
    <source>
        <dbReference type="SAM" id="MobiDB-lite"/>
    </source>
</evidence>
<dbReference type="EMBL" id="QKZL01000001">
    <property type="protein sequence ID" value="PZX19808.1"/>
    <property type="molecule type" value="Genomic_DNA"/>
</dbReference>
<organism evidence="2 3">
    <name type="scientific">Palleronia aestuarii</name>
    <dbReference type="NCBI Taxonomy" id="568105"/>
    <lineage>
        <taxon>Bacteria</taxon>
        <taxon>Pseudomonadati</taxon>
        <taxon>Pseudomonadota</taxon>
        <taxon>Alphaproteobacteria</taxon>
        <taxon>Rhodobacterales</taxon>
        <taxon>Roseobacteraceae</taxon>
        <taxon>Palleronia</taxon>
    </lineage>
</organism>
<protein>
    <recommendedName>
        <fullName evidence="4">Homeodomain-like domain-containing protein</fullName>
    </recommendedName>
</protein>
<evidence type="ECO:0000313" key="3">
    <source>
        <dbReference type="Proteomes" id="UP000248916"/>
    </source>
</evidence>
<evidence type="ECO:0008006" key="4">
    <source>
        <dbReference type="Google" id="ProtNLM"/>
    </source>
</evidence>
<dbReference type="AlphaFoldDB" id="A0A2W7NHS6"/>
<dbReference type="RefSeq" id="WP_234822445.1">
    <property type="nucleotide sequence ID" value="NZ_QKZL01000001.1"/>
</dbReference>
<feature type="compositionally biased region" description="Basic and acidic residues" evidence="1">
    <location>
        <begin position="125"/>
        <end position="136"/>
    </location>
</feature>
<gene>
    <name evidence="2" type="ORF">LX81_00271</name>
</gene>
<proteinExistence type="predicted"/>
<accession>A0A2W7NHS6</accession>
<name>A0A2W7NHS6_9RHOB</name>
<reference evidence="2 3" key="1">
    <citation type="submission" date="2018-06" db="EMBL/GenBank/DDBJ databases">
        <title>Genomic Encyclopedia of Archaeal and Bacterial Type Strains, Phase II (KMG-II): from individual species to whole genera.</title>
        <authorList>
            <person name="Goeker M."/>
        </authorList>
    </citation>
    <scope>NUCLEOTIDE SEQUENCE [LARGE SCALE GENOMIC DNA]</scope>
    <source>
        <strain evidence="2 3">DSM 22009</strain>
    </source>
</reference>
<sequence length="155" mass="16953">MTDENPAAEADLDLFGNPVMPLRDRRGRPSFAQSKENMDFVAVRAAAGWSHKMIADAIGCDEKTLRKHFSRELHGGALIVEGMCLDVLMAKVRQGHTPSVARLMERVDKAAPAAATPPSKDDDDAPKGVKERRLEEAANPDAEYGALYSRIARPQ</sequence>
<keyword evidence="3" id="KW-1185">Reference proteome</keyword>